<evidence type="ECO:0000256" key="2">
    <source>
        <dbReference type="ARBA" id="ARBA00001966"/>
    </source>
</evidence>
<dbReference type="PANTHER" id="PTHR43105">
    <property type="entry name" value="RESPIRATORY NITRATE REDUCTASE"/>
    <property type="match status" value="1"/>
</dbReference>
<keyword evidence="6" id="KW-0479">Metal-binding</keyword>
<dbReference type="InterPro" id="IPR041953">
    <property type="entry name" value="YdeP_MopB"/>
</dbReference>
<keyword evidence="5" id="KW-0500">Molybdenum</keyword>
<comment type="similarity">
    <text evidence="3">Belongs to the prokaryotic molybdopterin-containing oxidoreductase family.</text>
</comment>
<proteinExistence type="inferred from homology"/>
<evidence type="ECO:0000256" key="9">
    <source>
        <dbReference type="ARBA" id="ARBA00023014"/>
    </source>
</evidence>
<evidence type="ECO:0000256" key="4">
    <source>
        <dbReference type="ARBA" id="ARBA00022485"/>
    </source>
</evidence>
<dbReference type="InterPro" id="IPR037951">
    <property type="entry name" value="MopB_CT_YdeP"/>
</dbReference>
<dbReference type="RefSeq" id="WP_182847874.1">
    <property type="nucleotide sequence ID" value="NZ_BAAALP010000026.1"/>
</dbReference>
<reference evidence="12 13" key="1">
    <citation type="submission" date="2020-08" db="EMBL/GenBank/DDBJ databases">
        <title>Genomic Encyclopedia of Type Strains, Phase IV (KMG-IV): sequencing the most valuable type-strain genomes for metagenomic binning, comparative biology and taxonomic classification.</title>
        <authorList>
            <person name="Goeker M."/>
        </authorList>
    </citation>
    <scope>NUCLEOTIDE SEQUENCE [LARGE SCALE GENOMIC DNA]</scope>
    <source>
        <strain evidence="12 13">DSM 44197</strain>
    </source>
</reference>
<evidence type="ECO:0000259" key="10">
    <source>
        <dbReference type="Pfam" id="PF00384"/>
    </source>
</evidence>
<organism evidence="12 13">
    <name type="scientific">Actinomadura namibiensis</name>
    <dbReference type="NCBI Taxonomy" id="182080"/>
    <lineage>
        <taxon>Bacteria</taxon>
        <taxon>Bacillati</taxon>
        <taxon>Actinomycetota</taxon>
        <taxon>Actinomycetes</taxon>
        <taxon>Streptosporangiales</taxon>
        <taxon>Thermomonosporaceae</taxon>
        <taxon>Actinomadura</taxon>
    </lineage>
</organism>
<feature type="domain" description="Molybdopterin oxidoreductase" evidence="10">
    <location>
        <begin position="120"/>
        <end position="488"/>
    </location>
</feature>
<comment type="cofactor">
    <cofactor evidence="2">
        <name>[4Fe-4S] cluster</name>
        <dbReference type="ChEBI" id="CHEBI:49883"/>
    </cofactor>
</comment>
<comment type="cofactor">
    <cofactor evidence="1">
        <name>Mo-bis(molybdopterin guanine dinucleotide)</name>
        <dbReference type="ChEBI" id="CHEBI:60539"/>
    </cofactor>
</comment>
<evidence type="ECO:0000256" key="1">
    <source>
        <dbReference type="ARBA" id="ARBA00001942"/>
    </source>
</evidence>
<dbReference type="Pfam" id="PF00384">
    <property type="entry name" value="Molybdopterin"/>
    <property type="match status" value="1"/>
</dbReference>
<evidence type="ECO:0000259" key="11">
    <source>
        <dbReference type="Pfam" id="PF01568"/>
    </source>
</evidence>
<dbReference type="GO" id="GO:0030151">
    <property type="term" value="F:molybdenum ion binding"/>
    <property type="evidence" value="ECO:0007669"/>
    <property type="project" value="InterPro"/>
</dbReference>
<gene>
    <name evidence="12" type="ORF">HNR61_007619</name>
</gene>
<dbReference type="AlphaFoldDB" id="A0A7W3LX86"/>
<keyword evidence="4" id="KW-0004">4Fe-4S</keyword>
<dbReference type="GO" id="GO:0043546">
    <property type="term" value="F:molybdopterin cofactor binding"/>
    <property type="evidence" value="ECO:0007669"/>
    <property type="project" value="InterPro"/>
</dbReference>
<dbReference type="PANTHER" id="PTHR43105:SF4">
    <property type="entry name" value="PROTEIN YDEP"/>
    <property type="match status" value="1"/>
</dbReference>
<evidence type="ECO:0000313" key="13">
    <source>
        <dbReference type="Proteomes" id="UP000572680"/>
    </source>
</evidence>
<evidence type="ECO:0000313" key="12">
    <source>
        <dbReference type="EMBL" id="MBA8955937.1"/>
    </source>
</evidence>
<dbReference type="CDD" id="cd02767">
    <property type="entry name" value="MopB_ydeP"/>
    <property type="match status" value="1"/>
</dbReference>
<dbReference type="PIRSF" id="PIRSF000144">
    <property type="entry name" value="CbbBc"/>
    <property type="match status" value="1"/>
</dbReference>
<keyword evidence="8" id="KW-0408">Iron</keyword>
<evidence type="ECO:0000256" key="7">
    <source>
        <dbReference type="ARBA" id="ARBA00023002"/>
    </source>
</evidence>
<dbReference type="Gene3D" id="3.40.228.10">
    <property type="entry name" value="Dimethylsulfoxide Reductase, domain 2"/>
    <property type="match status" value="1"/>
</dbReference>
<dbReference type="InterPro" id="IPR010046">
    <property type="entry name" value="Mopterin_OxRdtse_a_bac"/>
</dbReference>
<dbReference type="InterPro" id="IPR050123">
    <property type="entry name" value="Prok_molybdopt-oxidoreductase"/>
</dbReference>
<evidence type="ECO:0000256" key="3">
    <source>
        <dbReference type="ARBA" id="ARBA00010312"/>
    </source>
</evidence>
<keyword evidence="7" id="KW-0560">Oxidoreductase</keyword>
<dbReference type="NCBIfam" id="TIGR01701">
    <property type="entry name" value="Fdhalpha-like"/>
    <property type="match status" value="1"/>
</dbReference>
<dbReference type="SUPFAM" id="SSF53706">
    <property type="entry name" value="Formate dehydrogenase/DMSO reductase, domains 1-3"/>
    <property type="match status" value="1"/>
</dbReference>
<dbReference type="CDD" id="cd02787">
    <property type="entry name" value="MopB_CT_ydeP"/>
    <property type="match status" value="1"/>
</dbReference>
<dbReference type="GO" id="GO:0051539">
    <property type="term" value="F:4 iron, 4 sulfur cluster binding"/>
    <property type="evidence" value="ECO:0007669"/>
    <property type="project" value="UniProtKB-KW"/>
</dbReference>
<dbReference type="SUPFAM" id="SSF50692">
    <property type="entry name" value="ADC-like"/>
    <property type="match status" value="1"/>
</dbReference>
<sequence>MGRKAPREDFDDSGLEVTKPKEWAAGVPGVAVALRDSYAQMGVRRTALTLLRVNQKDGFDCPGCAWPEPDHRHAAEFCENGAKAVAEEATTRRITREFFARHTVAELAERTDHWLGQQGRLTEPMVRRPGSEHYEPISWDEAFGLLGTELSALASPDEAVFYTSGRTSNEAAFAYQLFVRAFGTNNLPDCSNMCHESSGSALTETIGIGKGSVLLEDLYRADLIFVVGQNPGTNHPRMLSALERAKKAGARVVAVNPLPEAGLLRFRNPQVPSGVVGRGTQLADRFLQIRVNGDLALFQALNRMLLESDDPNAIDRAFLAEHTHGFEEFAAHARAVDWDLVLEATGLTRGEIAATLGDVLAAKRIVVCWAMGLTQHRNAVPTIREIVNFLLLRGNIGRPGAGVCPVRGHSNVQGDRTMGIFERPSAAFLDALAGEFGFEPPREHGLDTVDAIRAMRDGRARVFLGMGGNFVRATPDSAVTEAAMRRCRLTAHVSTKLNRSHAVTGEIGLILPTLGRTERDVQASGEQFVSVEDSMGMVHASRGRLEPASPHLRSEVAIVCGLARATLKDSPVDWDAFERDYDVIRDHVSRVVPGFADYNARVRRPEGFVLPHAPRDERRFPTATGRANLTVNGLEVLRVPEGRLILQTVRSHDQYNTTVYGMDDRYRGVKAGRRVVFVHPDDLAALGLADGGTVDLVSEWSDGVERRAPGFRIISYPTARGCAAAYFPETNVLVPLDSTAEISNTPTSKSIVVRLEPTR</sequence>
<comment type="caution">
    <text evidence="12">The sequence shown here is derived from an EMBL/GenBank/DDBJ whole genome shotgun (WGS) entry which is preliminary data.</text>
</comment>
<evidence type="ECO:0000256" key="8">
    <source>
        <dbReference type="ARBA" id="ARBA00023004"/>
    </source>
</evidence>
<dbReference type="InterPro" id="IPR009010">
    <property type="entry name" value="Asp_de-COase-like_dom_sf"/>
</dbReference>
<keyword evidence="13" id="KW-1185">Reference proteome</keyword>
<evidence type="ECO:0000256" key="5">
    <source>
        <dbReference type="ARBA" id="ARBA00022505"/>
    </source>
</evidence>
<dbReference type="InterPro" id="IPR006657">
    <property type="entry name" value="MoPterin_dinucl-bd_dom"/>
</dbReference>
<accession>A0A7W3LX86</accession>
<feature type="domain" description="Molybdopterin dinucleotide-binding" evidence="11">
    <location>
        <begin position="644"/>
        <end position="750"/>
    </location>
</feature>
<dbReference type="EMBL" id="JACJIA010000013">
    <property type="protein sequence ID" value="MBA8955937.1"/>
    <property type="molecule type" value="Genomic_DNA"/>
</dbReference>
<keyword evidence="9" id="KW-0411">Iron-sulfur</keyword>
<dbReference type="InterPro" id="IPR006656">
    <property type="entry name" value="Mopterin_OxRdtase"/>
</dbReference>
<protein>
    <submittedName>
        <fullName evidence="12">Molybdopterin-dependent oxidoreductase alpha subunit</fullName>
    </submittedName>
</protein>
<dbReference type="GO" id="GO:0016020">
    <property type="term" value="C:membrane"/>
    <property type="evidence" value="ECO:0007669"/>
    <property type="project" value="TreeGrafter"/>
</dbReference>
<dbReference type="GO" id="GO:0008863">
    <property type="term" value="F:formate dehydrogenase (NAD+) activity"/>
    <property type="evidence" value="ECO:0007669"/>
    <property type="project" value="InterPro"/>
</dbReference>
<dbReference type="Proteomes" id="UP000572680">
    <property type="component" value="Unassembled WGS sequence"/>
</dbReference>
<dbReference type="Pfam" id="PF01568">
    <property type="entry name" value="Molydop_binding"/>
    <property type="match status" value="1"/>
</dbReference>
<evidence type="ECO:0000256" key="6">
    <source>
        <dbReference type="ARBA" id="ARBA00022723"/>
    </source>
</evidence>
<dbReference type="Gene3D" id="3.40.50.740">
    <property type="match status" value="1"/>
</dbReference>
<name>A0A7W3LX86_ACTNM</name>